<accession>A0A0D1Z1E6</accession>
<dbReference type="InterPro" id="IPR000182">
    <property type="entry name" value="GNAT_dom"/>
</dbReference>
<dbReference type="RefSeq" id="XP_016241677.1">
    <property type="nucleotide sequence ID" value="XM_016376401.1"/>
</dbReference>
<evidence type="ECO:0000313" key="4">
    <source>
        <dbReference type="EMBL" id="KIW21461.1"/>
    </source>
</evidence>
<dbReference type="PANTHER" id="PTHR43877:SF1">
    <property type="entry name" value="ACETYLTRANSFERASE"/>
    <property type="match status" value="1"/>
</dbReference>
<feature type="domain" description="N-acetyltransferase" evidence="3">
    <location>
        <begin position="10"/>
        <end position="190"/>
    </location>
</feature>
<reference evidence="4 5" key="1">
    <citation type="submission" date="2015-01" db="EMBL/GenBank/DDBJ databases">
        <title>The Genome Sequence of Exophiala spinifera CBS89968.</title>
        <authorList>
            <consortium name="The Broad Institute Genomics Platform"/>
            <person name="Cuomo C."/>
            <person name="de Hoog S."/>
            <person name="Gorbushina A."/>
            <person name="Stielow B."/>
            <person name="Teixiera M."/>
            <person name="Abouelleil A."/>
            <person name="Chapman S.B."/>
            <person name="Priest M."/>
            <person name="Young S.K."/>
            <person name="Wortman J."/>
            <person name="Nusbaum C."/>
            <person name="Birren B."/>
        </authorList>
    </citation>
    <scope>NUCLEOTIDE SEQUENCE [LARGE SCALE GENOMIC DNA]</scope>
    <source>
        <strain evidence="4 5">CBS 89968</strain>
    </source>
</reference>
<dbReference type="InterPro" id="IPR050832">
    <property type="entry name" value="Bact_Acetyltransf"/>
</dbReference>
<evidence type="ECO:0000313" key="5">
    <source>
        <dbReference type="Proteomes" id="UP000053328"/>
    </source>
</evidence>
<dbReference type="Gene3D" id="3.40.630.30">
    <property type="match status" value="1"/>
</dbReference>
<keyword evidence="1" id="KW-0808">Transferase</keyword>
<keyword evidence="2" id="KW-0012">Acyltransferase</keyword>
<organism evidence="4 5">
    <name type="scientific">Exophiala spinifera</name>
    <dbReference type="NCBI Taxonomy" id="91928"/>
    <lineage>
        <taxon>Eukaryota</taxon>
        <taxon>Fungi</taxon>
        <taxon>Dikarya</taxon>
        <taxon>Ascomycota</taxon>
        <taxon>Pezizomycotina</taxon>
        <taxon>Eurotiomycetes</taxon>
        <taxon>Chaetothyriomycetidae</taxon>
        <taxon>Chaetothyriales</taxon>
        <taxon>Herpotrichiellaceae</taxon>
        <taxon>Exophiala</taxon>
    </lineage>
</organism>
<proteinExistence type="predicted"/>
<dbReference type="AlphaFoldDB" id="A0A0D1Z1E6"/>
<sequence length="211" mass="23734">MDQKLNLSSFRLRPATAADRPALDALFTSAITQLCRNDYSPLQVSTMVSQATAGRYDLLISKSTYYVVHPADDPSHLVASGGWWPQRTIYTDEGSETAQYEKFDPRETPAWIRGIYVHPDYVRRGLGFRIVQECEAAASRFMPFTTYMLGSTVNAIPLYKACGYRVIEEHDVSVTDGEMMKIAMMEKTKGATTVALDDFNRDVVLVEVDIR</sequence>
<dbReference type="VEuPathDB" id="FungiDB:PV08_02041"/>
<dbReference type="EMBL" id="KN847492">
    <property type="protein sequence ID" value="KIW21461.1"/>
    <property type="molecule type" value="Genomic_DNA"/>
</dbReference>
<dbReference type="PANTHER" id="PTHR43877">
    <property type="entry name" value="AMINOALKYLPHOSPHONATE N-ACETYLTRANSFERASE-RELATED-RELATED"/>
    <property type="match status" value="1"/>
</dbReference>
<dbReference type="SUPFAM" id="SSF55729">
    <property type="entry name" value="Acyl-CoA N-acyltransferases (Nat)"/>
    <property type="match status" value="1"/>
</dbReference>
<evidence type="ECO:0000256" key="2">
    <source>
        <dbReference type="ARBA" id="ARBA00023315"/>
    </source>
</evidence>
<dbReference type="HOGENOM" id="CLU_087351_1_0_1"/>
<keyword evidence="5" id="KW-1185">Reference proteome</keyword>
<dbReference type="OrthoDB" id="41532at2759"/>
<protein>
    <recommendedName>
        <fullName evidence="3">N-acetyltransferase domain-containing protein</fullName>
    </recommendedName>
</protein>
<dbReference type="GeneID" id="27329124"/>
<dbReference type="Pfam" id="PF00583">
    <property type="entry name" value="Acetyltransf_1"/>
    <property type="match status" value="1"/>
</dbReference>
<name>A0A0D1Z1E6_9EURO</name>
<dbReference type="Proteomes" id="UP000053328">
    <property type="component" value="Unassembled WGS sequence"/>
</dbReference>
<dbReference type="InterPro" id="IPR016181">
    <property type="entry name" value="Acyl_CoA_acyltransferase"/>
</dbReference>
<dbReference type="CDD" id="cd04301">
    <property type="entry name" value="NAT_SF"/>
    <property type="match status" value="1"/>
</dbReference>
<evidence type="ECO:0000256" key="1">
    <source>
        <dbReference type="ARBA" id="ARBA00022679"/>
    </source>
</evidence>
<dbReference type="GO" id="GO:0016747">
    <property type="term" value="F:acyltransferase activity, transferring groups other than amino-acyl groups"/>
    <property type="evidence" value="ECO:0007669"/>
    <property type="project" value="InterPro"/>
</dbReference>
<gene>
    <name evidence="4" type="ORF">PV08_02041</name>
</gene>
<evidence type="ECO:0000259" key="3">
    <source>
        <dbReference type="PROSITE" id="PS51186"/>
    </source>
</evidence>
<dbReference type="PROSITE" id="PS51186">
    <property type="entry name" value="GNAT"/>
    <property type="match status" value="1"/>
</dbReference>